<sequence>MGDLEPDLPFPIPIIISDEGVYPPSDDGWARLVERLPWQIARAEGSIASNLLRYLNPLPVLRELVWRNYQDTDPRRMYDGFGRSIRSIEAARMQISGVLADNPCGSCARGNGMFSRCVVIVGCNGLKHCANCHLSGHSRHCVFPKLGVDPGGRSSSNSPPSANRAGPSPPLNTSHPMTPSPRNRVALHPLPARPSLSPLLQGSRGSSNSSSNSSSPGPSPLVPSPRPSVNFSWNSSRSTPSPLVPVPRASVNSSRSSSTSSSCPLVPVPRASVNSSSNSSSHYPRAGSSVSGRYRPRCAPTDRGSKHGSPDEAHVSDSAGIQDNMRGQGSLPPRPPSSTTAANTTAQRMSPSLPPRPVQHGSPLGNEENLSDNRSNDDVPRPPPHGLQSNQNVERHRPPFPYSHLTPLSEMQRRVTQVETRLHGMGSAHINLHEGVDIPLLNERMALNQELALLRTLLRQRSQGQQRS</sequence>
<feature type="compositionally biased region" description="Polar residues" evidence="1">
    <location>
        <begin position="230"/>
        <end position="241"/>
    </location>
</feature>
<proteinExistence type="predicted"/>
<protein>
    <submittedName>
        <fullName evidence="2">Uncharacterized protein</fullName>
    </submittedName>
</protein>
<dbReference type="EMBL" id="JAPZBU010000003">
    <property type="protein sequence ID" value="KAJ5414695.1"/>
    <property type="molecule type" value="Genomic_DNA"/>
</dbReference>
<organism evidence="2 3">
    <name type="scientific">Penicillium cosmopolitanum</name>
    <dbReference type="NCBI Taxonomy" id="1131564"/>
    <lineage>
        <taxon>Eukaryota</taxon>
        <taxon>Fungi</taxon>
        <taxon>Dikarya</taxon>
        <taxon>Ascomycota</taxon>
        <taxon>Pezizomycotina</taxon>
        <taxon>Eurotiomycetes</taxon>
        <taxon>Eurotiomycetidae</taxon>
        <taxon>Eurotiales</taxon>
        <taxon>Aspergillaceae</taxon>
        <taxon>Penicillium</taxon>
    </lineage>
</organism>
<feature type="compositionally biased region" description="Low complexity" evidence="1">
    <location>
        <begin position="246"/>
        <end position="281"/>
    </location>
</feature>
<keyword evidence="3" id="KW-1185">Reference proteome</keyword>
<dbReference type="OrthoDB" id="4327692at2759"/>
<feature type="region of interest" description="Disordered" evidence="1">
    <location>
        <begin position="151"/>
        <end position="405"/>
    </location>
</feature>
<feature type="compositionally biased region" description="Basic and acidic residues" evidence="1">
    <location>
        <begin position="303"/>
        <end position="315"/>
    </location>
</feature>
<dbReference type="Proteomes" id="UP001147747">
    <property type="component" value="Unassembled WGS sequence"/>
</dbReference>
<name>A0A9X0BF01_9EURO</name>
<feature type="compositionally biased region" description="Pro residues" evidence="1">
    <location>
        <begin position="217"/>
        <end position="226"/>
    </location>
</feature>
<dbReference type="InterPro" id="IPR022190">
    <property type="entry name" value="DUF3716"/>
</dbReference>
<comment type="caution">
    <text evidence="2">The sequence shown here is derived from an EMBL/GenBank/DDBJ whole genome shotgun (WGS) entry which is preliminary data.</text>
</comment>
<evidence type="ECO:0000256" key="1">
    <source>
        <dbReference type="SAM" id="MobiDB-lite"/>
    </source>
</evidence>
<gene>
    <name evidence="2" type="ORF">N7509_001322</name>
</gene>
<dbReference type="AlphaFoldDB" id="A0A9X0BF01"/>
<feature type="compositionally biased region" description="Low complexity" evidence="1">
    <location>
        <begin position="151"/>
        <end position="166"/>
    </location>
</feature>
<feature type="compositionally biased region" description="Polar residues" evidence="1">
    <location>
        <begin position="171"/>
        <end position="181"/>
    </location>
</feature>
<evidence type="ECO:0000313" key="3">
    <source>
        <dbReference type="Proteomes" id="UP001147747"/>
    </source>
</evidence>
<reference evidence="2" key="1">
    <citation type="submission" date="2022-12" db="EMBL/GenBank/DDBJ databases">
        <authorList>
            <person name="Petersen C."/>
        </authorList>
    </citation>
    <scope>NUCLEOTIDE SEQUENCE</scope>
    <source>
        <strain evidence="2">IBT 29677</strain>
    </source>
</reference>
<accession>A0A9X0BF01</accession>
<feature type="compositionally biased region" description="Low complexity" evidence="1">
    <location>
        <begin position="186"/>
        <end position="216"/>
    </location>
</feature>
<reference evidence="2" key="2">
    <citation type="journal article" date="2023" name="IMA Fungus">
        <title>Comparative genomic study of the Penicillium genus elucidates a diverse pangenome and 15 lateral gene transfer events.</title>
        <authorList>
            <person name="Petersen C."/>
            <person name="Sorensen T."/>
            <person name="Nielsen M.R."/>
            <person name="Sondergaard T.E."/>
            <person name="Sorensen J.L."/>
            <person name="Fitzpatrick D.A."/>
            <person name="Frisvad J.C."/>
            <person name="Nielsen K.L."/>
        </authorList>
    </citation>
    <scope>NUCLEOTIDE SEQUENCE</scope>
    <source>
        <strain evidence="2">IBT 29677</strain>
    </source>
</reference>
<feature type="compositionally biased region" description="Low complexity" evidence="1">
    <location>
        <begin position="337"/>
        <end position="346"/>
    </location>
</feature>
<dbReference type="RefSeq" id="XP_056494541.1">
    <property type="nucleotide sequence ID" value="XM_056625959.1"/>
</dbReference>
<dbReference type="Pfam" id="PF12511">
    <property type="entry name" value="DUF3716"/>
    <property type="match status" value="1"/>
</dbReference>
<dbReference type="GeneID" id="81364939"/>
<evidence type="ECO:0000313" key="2">
    <source>
        <dbReference type="EMBL" id="KAJ5414695.1"/>
    </source>
</evidence>